<evidence type="ECO:0000313" key="1">
    <source>
        <dbReference type="EMBL" id="KLU07145.1"/>
    </source>
</evidence>
<keyword evidence="2" id="KW-1185">Reference proteome</keyword>
<comment type="caution">
    <text evidence="1">The sequence shown here is derived from an EMBL/GenBank/DDBJ whole genome shotgun (WGS) entry which is preliminary data.</text>
</comment>
<gene>
    <name evidence="1" type="ORF">RISK_000946</name>
</gene>
<dbReference type="Proteomes" id="UP000036367">
    <property type="component" value="Unassembled WGS sequence"/>
</dbReference>
<evidence type="ECO:0000313" key="2">
    <source>
        <dbReference type="Proteomes" id="UP000036367"/>
    </source>
</evidence>
<dbReference type="AlphaFoldDB" id="A0A0J1BKT4"/>
<proteinExistence type="predicted"/>
<protein>
    <submittedName>
        <fullName evidence="1">Uncharacterized protein</fullName>
    </submittedName>
</protein>
<reference evidence="1" key="1">
    <citation type="submission" date="2015-05" db="EMBL/GenBank/DDBJ databases">
        <title>Permanent draft genome of Rhodopirellula islandicus K833.</title>
        <authorList>
            <person name="Kizina J."/>
            <person name="Richter M."/>
            <person name="Glockner F.O."/>
            <person name="Harder J."/>
        </authorList>
    </citation>
    <scope>NUCLEOTIDE SEQUENCE [LARGE SCALE GENOMIC DNA]</scope>
    <source>
        <strain evidence="1">K833</strain>
    </source>
</reference>
<dbReference type="OrthoDB" id="252714at2"/>
<dbReference type="RefSeq" id="WP_047812923.1">
    <property type="nucleotide sequence ID" value="NZ_LECT01000007.1"/>
</dbReference>
<accession>A0A0J1BKT4</accession>
<sequence length="236" mass="26564">MGFLKRILRPTAQDDAIPTSAPGSFERLSDEELQVHMGIKTYGMFELTDAIRPSYDVQISPSQGFRYDKYVDESNGSTTPVIMAAASKPVLMDVFLDLIDQLGTVVDVVLETSHHSSSQHEDLYREHIDVPVLKSILMEFEDVLLNDGCTGIAIINTAKQQEVQLDEHKLLIAYGTPLDGFRQALINSDVYPDDSIKFITEAEHVHSSSERLYDKFQQFKTRLGVEDEHEPECGAW</sequence>
<dbReference type="PATRIC" id="fig|595434.4.peg.910"/>
<name>A0A0J1BKT4_RHOIS</name>
<dbReference type="EMBL" id="LECT01000007">
    <property type="protein sequence ID" value="KLU07145.1"/>
    <property type="molecule type" value="Genomic_DNA"/>
</dbReference>
<organism evidence="1 2">
    <name type="scientific">Rhodopirellula islandica</name>
    <dbReference type="NCBI Taxonomy" id="595434"/>
    <lineage>
        <taxon>Bacteria</taxon>
        <taxon>Pseudomonadati</taxon>
        <taxon>Planctomycetota</taxon>
        <taxon>Planctomycetia</taxon>
        <taxon>Pirellulales</taxon>
        <taxon>Pirellulaceae</taxon>
        <taxon>Rhodopirellula</taxon>
    </lineage>
</organism>